<name>A0A2P2NXE4_RHIMU</name>
<sequence length="25" mass="2881">MTCSKNFEETQKLACSAIVGKWYSR</sequence>
<organism evidence="1">
    <name type="scientific">Rhizophora mucronata</name>
    <name type="common">Asiatic mangrove</name>
    <dbReference type="NCBI Taxonomy" id="61149"/>
    <lineage>
        <taxon>Eukaryota</taxon>
        <taxon>Viridiplantae</taxon>
        <taxon>Streptophyta</taxon>
        <taxon>Embryophyta</taxon>
        <taxon>Tracheophyta</taxon>
        <taxon>Spermatophyta</taxon>
        <taxon>Magnoliopsida</taxon>
        <taxon>eudicotyledons</taxon>
        <taxon>Gunneridae</taxon>
        <taxon>Pentapetalae</taxon>
        <taxon>rosids</taxon>
        <taxon>fabids</taxon>
        <taxon>Malpighiales</taxon>
        <taxon>Rhizophoraceae</taxon>
        <taxon>Rhizophora</taxon>
    </lineage>
</organism>
<dbReference type="AlphaFoldDB" id="A0A2P2NXE4"/>
<reference evidence="1" key="1">
    <citation type="submission" date="2018-02" db="EMBL/GenBank/DDBJ databases">
        <title>Rhizophora mucronata_Transcriptome.</title>
        <authorList>
            <person name="Meera S.P."/>
            <person name="Sreeshan A."/>
            <person name="Augustine A."/>
        </authorList>
    </citation>
    <scope>NUCLEOTIDE SEQUENCE</scope>
    <source>
        <tissue evidence="1">Leaf</tissue>
    </source>
</reference>
<protein>
    <submittedName>
        <fullName evidence="1">Uncharacterized protein</fullName>
    </submittedName>
</protein>
<evidence type="ECO:0000313" key="1">
    <source>
        <dbReference type="EMBL" id="MBX47130.1"/>
    </source>
</evidence>
<dbReference type="EMBL" id="GGEC01066646">
    <property type="protein sequence ID" value="MBX47130.1"/>
    <property type="molecule type" value="Transcribed_RNA"/>
</dbReference>
<proteinExistence type="predicted"/>
<accession>A0A2P2NXE4</accession>